<proteinExistence type="predicted"/>
<protein>
    <submittedName>
        <fullName evidence="2">Uncharacterized protein</fullName>
    </submittedName>
</protein>
<organism evidence="2 3">
    <name type="scientific">Klebsormidium nitens</name>
    <name type="common">Green alga</name>
    <name type="synonym">Ulothrix nitens</name>
    <dbReference type="NCBI Taxonomy" id="105231"/>
    <lineage>
        <taxon>Eukaryota</taxon>
        <taxon>Viridiplantae</taxon>
        <taxon>Streptophyta</taxon>
        <taxon>Klebsormidiophyceae</taxon>
        <taxon>Klebsormidiales</taxon>
        <taxon>Klebsormidiaceae</taxon>
        <taxon>Klebsormidium</taxon>
    </lineage>
</organism>
<dbReference type="Proteomes" id="UP000054558">
    <property type="component" value="Unassembled WGS sequence"/>
</dbReference>
<dbReference type="AlphaFoldDB" id="A0A1Y1IKL8"/>
<dbReference type="OMA" id="WRRESKK"/>
<keyword evidence="3" id="KW-1185">Reference proteome</keyword>
<feature type="region of interest" description="Disordered" evidence="1">
    <location>
        <begin position="71"/>
        <end position="123"/>
    </location>
</feature>
<accession>A0A1Y1IKL8</accession>
<evidence type="ECO:0000313" key="3">
    <source>
        <dbReference type="Proteomes" id="UP000054558"/>
    </source>
</evidence>
<dbReference type="EMBL" id="DF237713">
    <property type="protein sequence ID" value="GAQ91314.1"/>
    <property type="molecule type" value="Genomic_DNA"/>
</dbReference>
<sequence length="265" mass="28592">IRRLRDVSARRNPNGQAAASHSRPATSRQAAPKLRAVALHERPLRTNDVAAVSPTCRWAFCPRTSFGLPVRPDPSLPSQPKLSSAQSRIPPRQPRRKLPRWRRESKKQLHQKTLLRAQPRGPPEHGFCLRAFKSWAPSDDPRRQGVICGPTAPVDTAPALQDADQAPAAAGPPPEPAADNIYDPENPQIGALLGKLPGAYRSDPNAGFHRSPRIDNSGPQLALLVNGRVVPNLILDSGAEAVITGPSGAKAMGITLDMPFAAERL</sequence>
<feature type="region of interest" description="Disordered" evidence="1">
    <location>
        <begin position="1"/>
        <end position="33"/>
    </location>
</feature>
<name>A0A1Y1IKL8_KLENI</name>
<gene>
    <name evidence="2" type="ORF">KFL_007640010</name>
</gene>
<feature type="compositionally biased region" description="Polar residues" evidence="1">
    <location>
        <begin position="11"/>
        <end position="29"/>
    </location>
</feature>
<feature type="compositionally biased region" description="Basic residues" evidence="1">
    <location>
        <begin position="93"/>
        <end position="110"/>
    </location>
</feature>
<feature type="non-terminal residue" evidence="2">
    <location>
        <position position="1"/>
    </location>
</feature>
<evidence type="ECO:0000256" key="1">
    <source>
        <dbReference type="SAM" id="MobiDB-lite"/>
    </source>
</evidence>
<reference evidence="2 3" key="1">
    <citation type="journal article" date="2014" name="Nat. Commun.">
        <title>Klebsormidium flaccidum genome reveals primary factors for plant terrestrial adaptation.</title>
        <authorList>
            <person name="Hori K."/>
            <person name="Maruyama F."/>
            <person name="Fujisawa T."/>
            <person name="Togashi T."/>
            <person name="Yamamoto N."/>
            <person name="Seo M."/>
            <person name="Sato S."/>
            <person name="Yamada T."/>
            <person name="Mori H."/>
            <person name="Tajima N."/>
            <person name="Moriyama T."/>
            <person name="Ikeuchi M."/>
            <person name="Watanabe M."/>
            <person name="Wada H."/>
            <person name="Kobayashi K."/>
            <person name="Saito M."/>
            <person name="Masuda T."/>
            <person name="Sasaki-Sekimoto Y."/>
            <person name="Mashiguchi K."/>
            <person name="Awai K."/>
            <person name="Shimojima M."/>
            <person name="Masuda S."/>
            <person name="Iwai M."/>
            <person name="Nobusawa T."/>
            <person name="Narise T."/>
            <person name="Kondo S."/>
            <person name="Saito H."/>
            <person name="Sato R."/>
            <person name="Murakawa M."/>
            <person name="Ihara Y."/>
            <person name="Oshima-Yamada Y."/>
            <person name="Ohtaka K."/>
            <person name="Satoh M."/>
            <person name="Sonobe K."/>
            <person name="Ishii M."/>
            <person name="Ohtani R."/>
            <person name="Kanamori-Sato M."/>
            <person name="Honoki R."/>
            <person name="Miyazaki D."/>
            <person name="Mochizuki H."/>
            <person name="Umetsu J."/>
            <person name="Higashi K."/>
            <person name="Shibata D."/>
            <person name="Kamiya Y."/>
            <person name="Sato N."/>
            <person name="Nakamura Y."/>
            <person name="Tabata S."/>
            <person name="Ida S."/>
            <person name="Kurokawa K."/>
            <person name="Ohta H."/>
        </authorList>
    </citation>
    <scope>NUCLEOTIDE SEQUENCE [LARGE SCALE GENOMIC DNA]</scope>
    <source>
        <strain evidence="2 3">NIES-2285</strain>
    </source>
</reference>
<evidence type="ECO:0000313" key="2">
    <source>
        <dbReference type="EMBL" id="GAQ91314.1"/>
    </source>
</evidence>
<feature type="compositionally biased region" description="Polar residues" evidence="1">
    <location>
        <begin position="78"/>
        <end position="87"/>
    </location>
</feature>